<dbReference type="eggNOG" id="KOG0017">
    <property type="taxonomic scope" value="Eukaryota"/>
</dbReference>
<dbReference type="InParanoid" id="A0A1U8AEY6"/>
<dbReference type="InterPro" id="IPR021109">
    <property type="entry name" value="Peptidase_aspartic_dom_sf"/>
</dbReference>
<gene>
    <name evidence="2" type="primary">LOC104602228</name>
</gene>
<evidence type="ECO:0000313" key="2">
    <source>
        <dbReference type="RefSeq" id="XP_010264144.1"/>
    </source>
</evidence>
<dbReference type="AlphaFoldDB" id="A0A1U8AEY6"/>
<protein>
    <submittedName>
        <fullName evidence="2">Uncharacterized protein LOC104602228</fullName>
    </submittedName>
</protein>
<sequence length="307" mass="34354">MPRFEVLMQIHDHNYVHWPEKMKMQSNKRNHDKYCEFYIDHGHDTKNCFDLCNHIKDLVRRGYLGGFIKSEKLAQEEQHAEDARPPPRAPPTGVIHVISGGIAAGGESSSGCKKYARLCEIDNRGHKKKCGQTITFTDDDLRRIQTLYDDALVITIEVANLGMRRVLVDTGSSVDVLFEDAFEKLGIEKERLTPVNTTLMGFLGESLLPTGKITLPLLIGDGDVTTTTMVDFTVVRCPSSYNVILGRSTLDALQVAVSTFHLAMKFPIEYGIGVARGDQRTAQQCYLLSCRGPRPAAKTLMKEAYDF</sequence>
<keyword evidence="1" id="KW-1185">Reference proteome</keyword>
<accession>A0A1U8AEY6</accession>
<dbReference type="PANTHER" id="PTHR33240">
    <property type="entry name" value="OS08G0508500 PROTEIN"/>
    <property type="match status" value="1"/>
</dbReference>
<name>A0A1U8AEY6_NELNU</name>
<dbReference type="Gene3D" id="2.40.70.10">
    <property type="entry name" value="Acid Proteases"/>
    <property type="match status" value="1"/>
</dbReference>
<dbReference type="GeneID" id="104602228"/>
<dbReference type="RefSeq" id="XP_010264144.1">
    <property type="nucleotide sequence ID" value="XM_010265842.1"/>
</dbReference>
<organism evidence="1 2">
    <name type="scientific">Nelumbo nucifera</name>
    <name type="common">Sacred lotus</name>
    <dbReference type="NCBI Taxonomy" id="4432"/>
    <lineage>
        <taxon>Eukaryota</taxon>
        <taxon>Viridiplantae</taxon>
        <taxon>Streptophyta</taxon>
        <taxon>Embryophyta</taxon>
        <taxon>Tracheophyta</taxon>
        <taxon>Spermatophyta</taxon>
        <taxon>Magnoliopsida</taxon>
        <taxon>Proteales</taxon>
        <taxon>Nelumbonaceae</taxon>
        <taxon>Nelumbo</taxon>
    </lineage>
</organism>
<dbReference type="OrthoDB" id="2919534at2759"/>
<dbReference type="KEGG" id="nnu:104602228"/>
<dbReference type="CDD" id="cd00303">
    <property type="entry name" value="retropepsin_like"/>
    <property type="match status" value="1"/>
</dbReference>
<dbReference type="SUPFAM" id="SSF50630">
    <property type="entry name" value="Acid proteases"/>
    <property type="match status" value="1"/>
</dbReference>
<reference evidence="2" key="1">
    <citation type="submission" date="2025-08" db="UniProtKB">
        <authorList>
            <consortium name="RefSeq"/>
        </authorList>
    </citation>
    <scope>IDENTIFICATION</scope>
</reference>
<dbReference type="PANTHER" id="PTHR33240:SF8">
    <property type="entry name" value="OS03G0439900 PROTEIN"/>
    <property type="match status" value="1"/>
</dbReference>
<proteinExistence type="predicted"/>
<dbReference type="Proteomes" id="UP000189703">
    <property type="component" value="Unplaced"/>
</dbReference>
<dbReference type="OMA" id="DEMSFTA"/>
<evidence type="ECO:0000313" key="1">
    <source>
        <dbReference type="Proteomes" id="UP000189703"/>
    </source>
</evidence>